<feature type="domain" description="Sulfotransferase" evidence="7">
    <location>
        <begin position="145"/>
        <end position="348"/>
    </location>
</feature>
<proteinExistence type="predicted"/>
<evidence type="ECO:0000256" key="1">
    <source>
        <dbReference type="ARBA" id="ARBA00022679"/>
    </source>
</evidence>
<gene>
    <name evidence="8" type="ORF">PECAL_3P00960</name>
</gene>
<dbReference type="Gene3D" id="3.40.50.300">
    <property type="entry name" value="P-loop containing nucleotide triphosphate hydrolases"/>
    <property type="match status" value="1"/>
</dbReference>
<organism evidence="8 9">
    <name type="scientific">Pelagomonas calceolata</name>
    <dbReference type="NCBI Taxonomy" id="35677"/>
    <lineage>
        <taxon>Eukaryota</taxon>
        <taxon>Sar</taxon>
        <taxon>Stramenopiles</taxon>
        <taxon>Ochrophyta</taxon>
        <taxon>Pelagophyceae</taxon>
        <taxon>Pelagomonadales</taxon>
        <taxon>Pelagomonadaceae</taxon>
        <taxon>Pelagomonas</taxon>
    </lineage>
</organism>
<keyword evidence="6" id="KW-0472">Membrane</keyword>
<dbReference type="EMBL" id="CAKKNE010000003">
    <property type="protein sequence ID" value="CAH0370223.1"/>
    <property type="molecule type" value="Genomic_DNA"/>
</dbReference>
<keyword evidence="6" id="KW-1133">Transmembrane helix</keyword>
<feature type="transmembrane region" description="Helical" evidence="6">
    <location>
        <begin position="60"/>
        <end position="79"/>
    </location>
</feature>
<feature type="binding site" evidence="4">
    <location>
        <position position="236"/>
    </location>
    <ligand>
        <name>3'-phosphoadenylyl sulfate</name>
        <dbReference type="ChEBI" id="CHEBI:58339"/>
    </ligand>
</feature>
<feature type="binding site" evidence="4">
    <location>
        <position position="244"/>
    </location>
    <ligand>
        <name>3'-phosphoadenylyl sulfate</name>
        <dbReference type="ChEBI" id="CHEBI:58339"/>
    </ligand>
</feature>
<sequence length="446" mass="49355">DQRQIDFRAPALPRSSTQTCWPRRSGGQHLHAVLLVRSSGIRSSGMGSNETRKAFLRAAFRRRAAFVATAALLAFFFLLDFKPAETQTKIATATYGACPDKIEVTRRGATIAGARPILKGKVCAQAVDAGFCIDEPKKPLRCLPSFIVAGAQKAATGWLRQRLAAHPSLAQGGGKEVHYFDKLQNLHEWRSTYLDNFATPSALITYEKTPDYLPNATALKSIYSLIPSVSLIFMLRDPSSRAYSAYQHHCRKGRFYEGPKFALEEDVTGRPLAAPCAPEDFEAFLRVDKGVVTNTQTRLVTWGLYADQIKQVRALGFDDARLLVIMSETAMKDPSKLLDAVVQWLGLERFDFSSLRTFTDALGRDQLREPGITGWAKATYMRHNAMMVRRHSPRPLLTSTRAALDAFYAAPNAELETLLRTAADRVAVYPARGAGAVLPASWSRNS</sequence>
<comment type="caution">
    <text evidence="8">The sequence shown here is derived from an EMBL/GenBank/DDBJ whole genome shotgun (WGS) entry which is preliminary data.</text>
</comment>
<accession>A0A8J2SCV4</accession>
<reference evidence="8" key="1">
    <citation type="submission" date="2021-11" db="EMBL/GenBank/DDBJ databases">
        <authorList>
            <consortium name="Genoscope - CEA"/>
            <person name="William W."/>
        </authorList>
    </citation>
    <scope>NUCLEOTIDE SEQUENCE</scope>
</reference>
<dbReference type="InterPro" id="IPR027417">
    <property type="entry name" value="P-loop_NTPase"/>
</dbReference>
<evidence type="ECO:0000256" key="3">
    <source>
        <dbReference type="PIRSR" id="PIRSR637359-1"/>
    </source>
</evidence>
<keyword evidence="2" id="KW-0325">Glycoprotein</keyword>
<evidence type="ECO:0000256" key="4">
    <source>
        <dbReference type="PIRSR" id="PIRSR637359-2"/>
    </source>
</evidence>
<dbReference type="InterPro" id="IPR037359">
    <property type="entry name" value="NST/OST"/>
</dbReference>
<feature type="active site" description="For sulfotransferase activity" evidence="3">
    <location>
        <position position="153"/>
    </location>
</feature>
<dbReference type="PANTHER" id="PTHR10605">
    <property type="entry name" value="HEPARAN SULFATE SULFOTRANSFERASE"/>
    <property type="match status" value="1"/>
</dbReference>
<evidence type="ECO:0000256" key="5">
    <source>
        <dbReference type="SAM" id="MobiDB-lite"/>
    </source>
</evidence>
<evidence type="ECO:0000256" key="2">
    <source>
        <dbReference type="ARBA" id="ARBA00023180"/>
    </source>
</evidence>
<keyword evidence="6" id="KW-0812">Transmembrane</keyword>
<keyword evidence="9" id="KW-1185">Reference proteome</keyword>
<dbReference type="OrthoDB" id="203266at2759"/>
<name>A0A8J2SCV4_9STRA</name>
<dbReference type="Pfam" id="PF00685">
    <property type="entry name" value="Sulfotransfer_1"/>
    <property type="match status" value="1"/>
</dbReference>
<dbReference type="Proteomes" id="UP000789595">
    <property type="component" value="Unassembled WGS sequence"/>
</dbReference>
<evidence type="ECO:0000256" key="6">
    <source>
        <dbReference type="SAM" id="Phobius"/>
    </source>
</evidence>
<dbReference type="PANTHER" id="PTHR10605:SF56">
    <property type="entry name" value="BIFUNCTIONAL HEPARAN SULFATE N-DEACETYLASE_N-SULFOTRANSFERASE"/>
    <property type="match status" value="1"/>
</dbReference>
<keyword evidence="1" id="KW-0808">Transferase</keyword>
<evidence type="ECO:0000259" key="7">
    <source>
        <dbReference type="Pfam" id="PF00685"/>
    </source>
</evidence>
<evidence type="ECO:0000313" key="8">
    <source>
        <dbReference type="EMBL" id="CAH0370223.1"/>
    </source>
</evidence>
<feature type="non-terminal residue" evidence="8">
    <location>
        <position position="1"/>
    </location>
</feature>
<feature type="region of interest" description="Disordered" evidence="5">
    <location>
        <begin position="1"/>
        <end position="24"/>
    </location>
</feature>
<dbReference type="InterPro" id="IPR000863">
    <property type="entry name" value="Sulfotransferase_dom"/>
</dbReference>
<dbReference type="GO" id="GO:0008146">
    <property type="term" value="F:sulfotransferase activity"/>
    <property type="evidence" value="ECO:0007669"/>
    <property type="project" value="InterPro"/>
</dbReference>
<dbReference type="AlphaFoldDB" id="A0A8J2SCV4"/>
<protein>
    <recommendedName>
        <fullName evidence="7">Sulfotransferase domain-containing protein</fullName>
    </recommendedName>
</protein>
<evidence type="ECO:0000313" key="9">
    <source>
        <dbReference type="Proteomes" id="UP000789595"/>
    </source>
</evidence>
<dbReference type="SUPFAM" id="SSF52540">
    <property type="entry name" value="P-loop containing nucleoside triphosphate hydrolases"/>
    <property type="match status" value="1"/>
</dbReference>